<name>A0A1A7XSM2_9TELE</name>
<dbReference type="EMBL" id="HADW01019439">
    <property type="protein sequence ID" value="SBP20839.1"/>
    <property type="molecule type" value="Transcribed_RNA"/>
</dbReference>
<feature type="non-terminal residue" evidence="1">
    <location>
        <position position="1"/>
    </location>
</feature>
<evidence type="ECO:0000313" key="1">
    <source>
        <dbReference type="EMBL" id="SBP20839.1"/>
    </source>
</evidence>
<dbReference type="AlphaFoldDB" id="A0A1A7XSM2"/>
<proteinExistence type="predicted"/>
<sequence length="149" mass="16657">AGGSDFTCHGGAGETHPEASTFIGGALAEPPTVGLPAYSHLDTTECTTFFDTVVACIRDGQEGEYRSVVDSFVEWCELNHLQLNIMKTKELVLGFRKQAPPPTPVTIRGTDVEEVENYKYAHIDCKLDWSKNTEAYKKEQSWLYLLRRL</sequence>
<accession>A0A1A7XSM2</accession>
<gene>
    <name evidence="1" type="primary">Nfu_g_1_025807</name>
</gene>
<reference evidence="1" key="1">
    <citation type="submission" date="2016-05" db="EMBL/GenBank/DDBJ databases">
        <authorList>
            <person name="Lavstsen T."/>
            <person name="Jespersen J.S."/>
        </authorList>
    </citation>
    <scope>NUCLEOTIDE SEQUENCE</scope>
    <source>
        <tissue evidence="1">Brain</tissue>
    </source>
</reference>
<protein>
    <submittedName>
        <fullName evidence="1">Uncharacterized protein</fullName>
    </submittedName>
</protein>
<organism evidence="1">
    <name type="scientific">Iconisemion striatum</name>
    <dbReference type="NCBI Taxonomy" id="60296"/>
    <lineage>
        <taxon>Eukaryota</taxon>
        <taxon>Metazoa</taxon>
        <taxon>Chordata</taxon>
        <taxon>Craniata</taxon>
        <taxon>Vertebrata</taxon>
        <taxon>Euteleostomi</taxon>
        <taxon>Actinopterygii</taxon>
        <taxon>Neopterygii</taxon>
        <taxon>Teleostei</taxon>
        <taxon>Neoteleostei</taxon>
        <taxon>Acanthomorphata</taxon>
        <taxon>Ovalentaria</taxon>
        <taxon>Atherinomorphae</taxon>
        <taxon>Cyprinodontiformes</taxon>
        <taxon>Nothobranchiidae</taxon>
        <taxon>Iconisemion</taxon>
    </lineage>
</organism>
<reference evidence="1" key="2">
    <citation type="submission" date="2016-06" db="EMBL/GenBank/DDBJ databases">
        <title>The genome of a short-lived fish provides insights into sex chromosome evolution and the genetic control of aging.</title>
        <authorList>
            <person name="Reichwald K."/>
            <person name="Felder M."/>
            <person name="Petzold A."/>
            <person name="Koch P."/>
            <person name="Groth M."/>
            <person name="Platzer M."/>
        </authorList>
    </citation>
    <scope>NUCLEOTIDE SEQUENCE</scope>
    <source>
        <tissue evidence="1">Brain</tissue>
    </source>
</reference>